<evidence type="ECO:0000313" key="2">
    <source>
        <dbReference type="EMBL" id="QCD84477.1"/>
    </source>
</evidence>
<organism evidence="2 3">
    <name type="scientific">Vigna unguiculata</name>
    <name type="common">Cowpea</name>
    <dbReference type="NCBI Taxonomy" id="3917"/>
    <lineage>
        <taxon>Eukaryota</taxon>
        <taxon>Viridiplantae</taxon>
        <taxon>Streptophyta</taxon>
        <taxon>Embryophyta</taxon>
        <taxon>Tracheophyta</taxon>
        <taxon>Spermatophyta</taxon>
        <taxon>Magnoliopsida</taxon>
        <taxon>eudicotyledons</taxon>
        <taxon>Gunneridae</taxon>
        <taxon>Pentapetalae</taxon>
        <taxon>rosids</taxon>
        <taxon>fabids</taxon>
        <taxon>Fabales</taxon>
        <taxon>Fabaceae</taxon>
        <taxon>Papilionoideae</taxon>
        <taxon>50 kb inversion clade</taxon>
        <taxon>NPAAA clade</taxon>
        <taxon>indigoferoid/millettioid clade</taxon>
        <taxon>Phaseoleae</taxon>
        <taxon>Vigna</taxon>
    </lineage>
</organism>
<feature type="region of interest" description="Disordered" evidence="1">
    <location>
        <begin position="1"/>
        <end position="43"/>
    </location>
</feature>
<dbReference type="AlphaFoldDB" id="A0A4D6L7H2"/>
<accession>A0A4D6L7H2</accession>
<dbReference type="Proteomes" id="UP000501690">
    <property type="component" value="Linkage Group LG2"/>
</dbReference>
<evidence type="ECO:0000313" key="3">
    <source>
        <dbReference type="Proteomes" id="UP000501690"/>
    </source>
</evidence>
<evidence type="ECO:0000256" key="1">
    <source>
        <dbReference type="SAM" id="MobiDB-lite"/>
    </source>
</evidence>
<protein>
    <submittedName>
        <fullName evidence="2">Uncharacterized protein</fullName>
    </submittedName>
</protein>
<name>A0A4D6L7H2_VIGUN</name>
<reference evidence="2 3" key="1">
    <citation type="submission" date="2019-04" db="EMBL/GenBank/DDBJ databases">
        <title>An improved genome assembly and genetic linkage map for asparagus bean, Vigna unguiculata ssp. sesquipedialis.</title>
        <authorList>
            <person name="Xia Q."/>
            <person name="Zhang R."/>
            <person name="Dong Y."/>
        </authorList>
    </citation>
    <scope>NUCLEOTIDE SEQUENCE [LARGE SCALE GENOMIC DNA]</scope>
    <source>
        <tissue evidence="2">Leaf</tissue>
    </source>
</reference>
<sequence length="108" mass="11575">MCIRDSAQAEGFRSSETGSLKRAPPSPRRGLEKGAGNNAGSRLSEPPLAWASCLLAQKHTLVAWATTRAENPGRTSAHLACARQARLGETISAVSYTHLDVYKRQPSS</sequence>
<keyword evidence="3" id="KW-1185">Reference proteome</keyword>
<dbReference type="EMBL" id="CP039346">
    <property type="protein sequence ID" value="QCD84477.1"/>
    <property type="molecule type" value="Genomic_DNA"/>
</dbReference>
<gene>
    <name evidence="2" type="ORF">DEO72_LG2g4831</name>
</gene>
<proteinExistence type="predicted"/>